<dbReference type="Pfam" id="PF15613">
    <property type="entry name" value="WSD"/>
    <property type="match status" value="1"/>
</dbReference>
<feature type="compositionally biased region" description="Polar residues" evidence="4">
    <location>
        <begin position="950"/>
        <end position="961"/>
    </location>
</feature>
<proteinExistence type="predicted"/>
<evidence type="ECO:0000259" key="5">
    <source>
        <dbReference type="PROSITE" id="PS50827"/>
    </source>
</evidence>
<keyword evidence="2" id="KW-0539">Nucleus</keyword>
<evidence type="ECO:0000256" key="4">
    <source>
        <dbReference type="SAM" id="MobiDB-lite"/>
    </source>
</evidence>
<accession>A0AAW1KM08</accession>
<name>A0AAW1KM08_POPJA</name>
<dbReference type="Pfam" id="PF15612">
    <property type="entry name" value="WHIM1"/>
    <property type="match status" value="1"/>
</dbReference>
<feature type="compositionally biased region" description="Low complexity" evidence="4">
    <location>
        <begin position="58"/>
        <end position="71"/>
    </location>
</feature>
<dbReference type="Proteomes" id="UP001458880">
    <property type="component" value="Unassembled WGS sequence"/>
</dbReference>
<dbReference type="Pfam" id="PF01429">
    <property type="entry name" value="MBD"/>
    <property type="match status" value="1"/>
</dbReference>
<dbReference type="SUPFAM" id="SSF54171">
    <property type="entry name" value="DNA-binding domain"/>
    <property type="match status" value="1"/>
</dbReference>
<dbReference type="PROSITE" id="PS50827">
    <property type="entry name" value="DDT"/>
    <property type="match status" value="1"/>
</dbReference>
<organism evidence="7 8">
    <name type="scientific">Popillia japonica</name>
    <name type="common">Japanese beetle</name>
    <dbReference type="NCBI Taxonomy" id="7064"/>
    <lineage>
        <taxon>Eukaryota</taxon>
        <taxon>Metazoa</taxon>
        <taxon>Ecdysozoa</taxon>
        <taxon>Arthropoda</taxon>
        <taxon>Hexapoda</taxon>
        <taxon>Insecta</taxon>
        <taxon>Pterygota</taxon>
        <taxon>Neoptera</taxon>
        <taxon>Endopterygota</taxon>
        <taxon>Coleoptera</taxon>
        <taxon>Polyphaga</taxon>
        <taxon>Scarabaeiformia</taxon>
        <taxon>Scarabaeidae</taxon>
        <taxon>Rutelinae</taxon>
        <taxon>Popillia</taxon>
    </lineage>
</organism>
<feature type="compositionally biased region" description="Basic and acidic residues" evidence="4">
    <location>
        <begin position="325"/>
        <end position="341"/>
    </location>
</feature>
<feature type="compositionally biased region" description="Basic and acidic residues" evidence="4">
    <location>
        <begin position="352"/>
        <end position="371"/>
    </location>
</feature>
<dbReference type="Gene3D" id="3.30.890.10">
    <property type="entry name" value="Methyl-cpg-binding Protein 2, Chain A"/>
    <property type="match status" value="1"/>
</dbReference>
<dbReference type="InterPro" id="IPR028942">
    <property type="entry name" value="WHIM1_dom"/>
</dbReference>
<keyword evidence="3" id="KW-0175">Coiled coil</keyword>
<dbReference type="InterPro" id="IPR001739">
    <property type="entry name" value="Methyl_CpG_DNA-bd"/>
</dbReference>
<comment type="subcellular location">
    <subcellularLocation>
        <location evidence="1">Nucleus</location>
    </subcellularLocation>
</comment>
<keyword evidence="8" id="KW-1185">Reference proteome</keyword>
<feature type="region of interest" description="Disordered" evidence="4">
    <location>
        <begin position="714"/>
        <end position="768"/>
    </location>
</feature>
<feature type="region of interest" description="Disordered" evidence="4">
    <location>
        <begin position="1"/>
        <end position="95"/>
    </location>
</feature>
<gene>
    <name evidence="7" type="ORF">QE152_g21908</name>
</gene>
<feature type="compositionally biased region" description="Basic and acidic residues" evidence="4">
    <location>
        <begin position="714"/>
        <end position="725"/>
    </location>
</feature>
<dbReference type="SMART" id="SM00571">
    <property type="entry name" value="DDT"/>
    <property type="match status" value="1"/>
</dbReference>
<feature type="coiled-coil region" evidence="3">
    <location>
        <begin position="992"/>
        <end position="1043"/>
    </location>
</feature>
<feature type="domain" description="MBD" evidence="6">
    <location>
        <begin position="178"/>
        <end position="252"/>
    </location>
</feature>
<sequence length="1422" mass="161914">MSANIGMDRISRRKPGPKPRKVIQPSSLPPAAPSASLVQMFSSADSPRSPSRNEYLESSSSCTTLSTITPSINAPNHKDGRPRNLGRGVSKPKKNTVASLLAQSRALGIKPMPILDPNVPMTQQMSLLKSNILAAQQYIAESGGDEKTLNKFLQEKFKDSNHTDSEIEMEAVTKKQKQYDERALRQPLEKGWKRETIIRGVSKSGAIKGDVTYIAPDSSNKFKQMSDISQYLDYQKSIDLTKENFTFSSRVILGDYIQPMPPEFGTDQEIVRLTEEEVLRRLDEIKSAMRTSLPVEQRIEVARRQQAARAAARLDREQARIAREIEKSERQEAARRDREAKNQQMLEAKRKRQEELEKQKQEEQQRKQQERELKRQQNAILKEQMYIQEISKQREMLYTVELERERRRQHMALVKALENRRKLEERERKKQQMLAEKQANKEKKLEQRRMEMEILTELRKPCEDLELAQQPLPEYERIPGIKLPGKAFSDVLMVFEFLHNFGETLGFDMESLPTLDSLQQALLYNDTTTEAEEELLSVMTHLIVCAIEDPGIPNPARHTTILGQSLRQADITHANISEILRIYLYANATGEVKALTGVHFERDREKRIADHHQNDCEMQQTQTGKNATYYELLHENSTWKMSDLLKDKPFLSLSPVDKASILAFICNELLQNKAVIRQIEGSLETVAHCKKEKWLLDAKVRKLRMLHSRKVRTEAAEKAHAKLDGESAETTIDSPALHKDDLLDDEENEMSENESVGTQPEEEEDNKLSGEELGKKLEKIMKTSEIQLQSLNASVHQLRATCFGQDRYWRRYWSLPKAGGIFVEAMESAQPEIINEQDIVVSNEPDPDVKTLDDINKIINDSDDLHTIHDQSADKEVSTIVGNKEGTEEPEIKKEVEVDNNDNEHRKMTNSLDIMENGDIMDTRERNLDELRKSVDRIVQNLERGEAKQSESQSASNNLNNHIDAHNIKPDPDMEKISNRKFNLFEKLGECMERENKTEEDLKAEVKAEVKEELKNEILNELKNDLKTEIKNESEEDKNEQDRRWFSILPKDGLSCKGVNLTAGNRWDNGVGACTRDNLTELKIPVFPPPNSSSNYISSHCDSPAPLQMTAEESAQLEYIKKHGLPKSCERKIVPRDKRYGWWRIVSTEQLREILDNLHVRGARERELKRSFVTIMQTMYEDQGRLHIEEGNKEATELTSNENEEIELIEDVGVPAESTPLAWSPMVAQRVDLFLLEQVEALEDKVANASMQVKGWRIPNRDMSDILLGQVVGIAKERLASLEAAIERRYLKPPLGASSGDPNLAAIAQEAAGVTNPVQPSTNFNLAAIAQEAAGVTNPVQPSTNFDEIPKGLAVWREAVNRSQTSAQLAMCLYSLEASIAWDKSIMKAVSPSHVFNKQRARKYNSKLSVGACAYFSLPNLY</sequence>
<evidence type="ECO:0000256" key="2">
    <source>
        <dbReference type="ARBA" id="ARBA00023242"/>
    </source>
</evidence>
<feature type="region of interest" description="Disordered" evidence="4">
    <location>
        <begin position="325"/>
        <end position="371"/>
    </location>
</feature>
<dbReference type="InterPro" id="IPR016177">
    <property type="entry name" value="DNA-bd_dom_sf"/>
</dbReference>
<evidence type="ECO:0000256" key="3">
    <source>
        <dbReference type="SAM" id="Coils"/>
    </source>
</evidence>
<reference evidence="7 8" key="1">
    <citation type="journal article" date="2024" name="BMC Genomics">
        <title>De novo assembly and annotation of Popillia japonica's genome with initial clues to its potential as an invasive pest.</title>
        <authorList>
            <person name="Cucini C."/>
            <person name="Boschi S."/>
            <person name="Funari R."/>
            <person name="Cardaioli E."/>
            <person name="Iannotti N."/>
            <person name="Marturano G."/>
            <person name="Paoli F."/>
            <person name="Bruttini M."/>
            <person name="Carapelli A."/>
            <person name="Frati F."/>
            <person name="Nardi F."/>
        </authorList>
    </citation>
    <scope>NUCLEOTIDE SEQUENCE [LARGE SCALE GENOMIC DNA]</scope>
    <source>
        <strain evidence="7">DMR45628</strain>
    </source>
</reference>
<evidence type="ECO:0000313" key="7">
    <source>
        <dbReference type="EMBL" id="KAK9720738.1"/>
    </source>
</evidence>
<protein>
    <submittedName>
        <fullName evidence="7">Methyl-CpG binding domain</fullName>
    </submittedName>
</protein>
<dbReference type="PROSITE" id="PS50982">
    <property type="entry name" value="MBD"/>
    <property type="match status" value="1"/>
</dbReference>
<evidence type="ECO:0000256" key="1">
    <source>
        <dbReference type="ARBA" id="ARBA00004123"/>
    </source>
</evidence>
<dbReference type="SMART" id="SM00391">
    <property type="entry name" value="MBD"/>
    <property type="match status" value="1"/>
</dbReference>
<dbReference type="InterPro" id="IPR028941">
    <property type="entry name" value="WHIM2_dom"/>
</dbReference>
<feature type="compositionally biased region" description="Basic and acidic residues" evidence="4">
    <location>
        <begin position="963"/>
        <end position="975"/>
    </location>
</feature>
<evidence type="ECO:0000259" key="6">
    <source>
        <dbReference type="PROSITE" id="PS50982"/>
    </source>
</evidence>
<dbReference type="GO" id="GO:0005634">
    <property type="term" value="C:nucleus"/>
    <property type="evidence" value="ECO:0007669"/>
    <property type="project" value="UniProtKB-SubCell"/>
</dbReference>
<feature type="compositionally biased region" description="Polar residues" evidence="4">
    <location>
        <begin position="39"/>
        <end position="52"/>
    </location>
</feature>
<dbReference type="EMBL" id="JASPKY010000207">
    <property type="protein sequence ID" value="KAK9720738.1"/>
    <property type="molecule type" value="Genomic_DNA"/>
</dbReference>
<dbReference type="GO" id="GO:0003677">
    <property type="term" value="F:DNA binding"/>
    <property type="evidence" value="ECO:0007669"/>
    <property type="project" value="InterPro"/>
</dbReference>
<comment type="caution">
    <text evidence="7">The sequence shown here is derived from an EMBL/GenBank/DDBJ whole genome shotgun (WGS) entry which is preliminary data.</text>
</comment>
<dbReference type="Pfam" id="PF02791">
    <property type="entry name" value="DDT"/>
    <property type="match status" value="1"/>
</dbReference>
<dbReference type="InterPro" id="IPR018501">
    <property type="entry name" value="DDT_dom"/>
</dbReference>
<dbReference type="PANTHER" id="PTHR45915">
    <property type="entry name" value="TRANSCRIPTION INTERMEDIARY FACTOR"/>
    <property type="match status" value="1"/>
</dbReference>
<feature type="region of interest" description="Disordered" evidence="4">
    <location>
        <begin position="944"/>
        <end position="975"/>
    </location>
</feature>
<feature type="domain" description="DDT" evidence="5">
    <location>
        <begin position="485"/>
        <end position="549"/>
    </location>
</feature>
<dbReference type="GO" id="GO:0000785">
    <property type="term" value="C:chromatin"/>
    <property type="evidence" value="ECO:0007669"/>
    <property type="project" value="TreeGrafter"/>
</dbReference>
<feature type="compositionally biased region" description="Basic residues" evidence="4">
    <location>
        <begin position="11"/>
        <end position="21"/>
    </location>
</feature>
<dbReference type="PANTHER" id="PTHR45915:SF2">
    <property type="entry name" value="TOUTATIS, ISOFORM E"/>
    <property type="match status" value="1"/>
</dbReference>
<evidence type="ECO:0000313" key="8">
    <source>
        <dbReference type="Proteomes" id="UP001458880"/>
    </source>
</evidence>
<feature type="compositionally biased region" description="Acidic residues" evidence="4">
    <location>
        <begin position="742"/>
        <end position="752"/>
    </location>
</feature>